<dbReference type="PANTHER" id="PTHR31044:SF52">
    <property type="entry name" value="OS01G0631500 PROTEIN"/>
    <property type="match status" value="1"/>
</dbReference>
<dbReference type="Pfam" id="PF07983">
    <property type="entry name" value="X8"/>
    <property type="match status" value="1"/>
</dbReference>
<evidence type="ECO:0000313" key="4">
    <source>
        <dbReference type="EMBL" id="MCD7450591.1"/>
    </source>
</evidence>
<gene>
    <name evidence="4" type="ORF">HAX54_007387</name>
</gene>
<evidence type="ECO:0000256" key="2">
    <source>
        <dbReference type="SAM" id="MobiDB-lite"/>
    </source>
</evidence>
<dbReference type="InterPro" id="IPR012946">
    <property type="entry name" value="X8"/>
</dbReference>
<evidence type="ECO:0000256" key="1">
    <source>
        <dbReference type="ARBA" id="ARBA00022729"/>
    </source>
</evidence>
<dbReference type="Gene3D" id="1.20.58.1040">
    <property type="match status" value="1"/>
</dbReference>
<evidence type="ECO:0000313" key="5">
    <source>
        <dbReference type="Proteomes" id="UP000823775"/>
    </source>
</evidence>
<feature type="compositionally biased region" description="Low complexity" evidence="2">
    <location>
        <begin position="90"/>
        <end position="113"/>
    </location>
</feature>
<dbReference type="SMART" id="SM00768">
    <property type="entry name" value="X8"/>
    <property type="match status" value="1"/>
</dbReference>
<feature type="non-terminal residue" evidence="4">
    <location>
        <position position="113"/>
    </location>
</feature>
<sequence length="113" mass="12061">MKYVCDRADCTPLTDRSSFQNLCDAAKASYAVNAYFQNQRQKDDSCDFEGKATVTTKDPSQGTCNFTIGFKTLTPLALSPSPSLSPSPLPSSDHSSSSDAMAPSSSKSLAFAF</sequence>
<dbReference type="PANTHER" id="PTHR31044">
    <property type="entry name" value="BETA-1,3 GLUCANASE"/>
    <property type="match status" value="1"/>
</dbReference>
<accession>A0ABS8RUX9</accession>
<comment type="caution">
    <text evidence="4">The sequence shown here is derived from an EMBL/GenBank/DDBJ whole genome shotgun (WGS) entry which is preliminary data.</text>
</comment>
<feature type="region of interest" description="Disordered" evidence="2">
    <location>
        <begin position="79"/>
        <end position="113"/>
    </location>
</feature>
<keyword evidence="5" id="KW-1185">Reference proteome</keyword>
<reference evidence="4 5" key="1">
    <citation type="journal article" date="2021" name="BMC Genomics">
        <title>Datura genome reveals duplications of psychoactive alkaloid biosynthetic genes and high mutation rate following tissue culture.</title>
        <authorList>
            <person name="Rajewski A."/>
            <person name="Carter-House D."/>
            <person name="Stajich J."/>
            <person name="Litt A."/>
        </authorList>
    </citation>
    <scope>NUCLEOTIDE SEQUENCE [LARGE SCALE GENOMIC DNA]</scope>
    <source>
        <strain evidence="4">AR-01</strain>
    </source>
</reference>
<feature type="domain" description="X8" evidence="3">
    <location>
        <begin position="1"/>
        <end position="66"/>
    </location>
</feature>
<dbReference type="EMBL" id="JACEIK010000138">
    <property type="protein sequence ID" value="MCD7450591.1"/>
    <property type="molecule type" value="Genomic_DNA"/>
</dbReference>
<proteinExistence type="predicted"/>
<dbReference type="InterPro" id="IPR044788">
    <property type="entry name" value="X8_dom_prot"/>
</dbReference>
<organism evidence="4 5">
    <name type="scientific">Datura stramonium</name>
    <name type="common">Jimsonweed</name>
    <name type="synonym">Common thornapple</name>
    <dbReference type="NCBI Taxonomy" id="4076"/>
    <lineage>
        <taxon>Eukaryota</taxon>
        <taxon>Viridiplantae</taxon>
        <taxon>Streptophyta</taxon>
        <taxon>Embryophyta</taxon>
        <taxon>Tracheophyta</taxon>
        <taxon>Spermatophyta</taxon>
        <taxon>Magnoliopsida</taxon>
        <taxon>eudicotyledons</taxon>
        <taxon>Gunneridae</taxon>
        <taxon>Pentapetalae</taxon>
        <taxon>asterids</taxon>
        <taxon>lamiids</taxon>
        <taxon>Solanales</taxon>
        <taxon>Solanaceae</taxon>
        <taxon>Solanoideae</taxon>
        <taxon>Datureae</taxon>
        <taxon>Datura</taxon>
    </lineage>
</organism>
<protein>
    <recommendedName>
        <fullName evidence="3">X8 domain-containing protein</fullName>
    </recommendedName>
</protein>
<keyword evidence="1" id="KW-0732">Signal</keyword>
<dbReference type="Proteomes" id="UP000823775">
    <property type="component" value="Unassembled WGS sequence"/>
</dbReference>
<evidence type="ECO:0000259" key="3">
    <source>
        <dbReference type="SMART" id="SM00768"/>
    </source>
</evidence>
<name>A0ABS8RUX9_DATST</name>